<evidence type="ECO:0000313" key="5">
    <source>
        <dbReference type="Proteomes" id="UP000596742"/>
    </source>
</evidence>
<dbReference type="InterPro" id="IPR000315">
    <property type="entry name" value="Znf_B-box"/>
</dbReference>
<dbReference type="SUPFAM" id="SSF63829">
    <property type="entry name" value="Calcium-dependent phosphotriesterase"/>
    <property type="match status" value="1"/>
</dbReference>
<protein>
    <recommendedName>
        <fullName evidence="3">B box-type domain-containing protein</fullName>
    </recommendedName>
</protein>
<reference evidence="4" key="1">
    <citation type="submission" date="2018-11" db="EMBL/GenBank/DDBJ databases">
        <authorList>
            <person name="Alioto T."/>
            <person name="Alioto T."/>
        </authorList>
    </citation>
    <scope>NUCLEOTIDE SEQUENCE</scope>
</reference>
<dbReference type="Pfam" id="PF00643">
    <property type="entry name" value="zf-B_box"/>
    <property type="match status" value="1"/>
</dbReference>
<dbReference type="Proteomes" id="UP000596742">
    <property type="component" value="Unassembled WGS sequence"/>
</dbReference>
<dbReference type="PROSITE" id="PS50119">
    <property type="entry name" value="ZF_BBOX"/>
    <property type="match status" value="1"/>
</dbReference>
<proteinExistence type="predicted"/>
<dbReference type="InterPro" id="IPR047153">
    <property type="entry name" value="TRIM45/56/19-like"/>
</dbReference>
<evidence type="ECO:0000256" key="2">
    <source>
        <dbReference type="SAM" id="Coils"/>
    </source>
</evidence>
<dbReference type="OrthoDB" id="6176131at2759"/>
<dbReference type="GO" id="GO:0061630">
    <property type="term" value="F:ubiquitin protein ligase activity"/>
    <property type="evidence" value="ECO:0007669"/>
    <property type="project" value="TreeGrafter"/>
</dbReference>
<sequence length="552" mass="63471">MSRSESPNQLCGSCRGAENKNIATLWCFDCLKPMCTECKETHLDKFHTIIPISETEKVDTSVLTGPCTCIDKCSKKYFLHCKSHDEIYCRLCTREKHINCMEVQSIENAAKGCQDSASVLTTDLERKLADLKENYLRSIKEQELNLSDLNSKKQEIKKTVRNFRRDINEYLNELEIKMECQLDRSYEQCRAQMTKLIDSMQERSNMLSSLEDTLHLLIDHASECCTFIATKNIERIQDDEVSFYETFQEGLMKLDLSFSGEKTVDDLKKVFKTLGEVKLEAKERNIKDFAIARRYEGLQYSIRLQKGASRHHAYDFTELDLGEDNRIYRTCLTSQKVVIMIGNEREVWTYNINNKTKERIDLRDFPEDVATVDDKTFLVAMGKNGLSLINLATKRKQHILKSFSYRVVYQDGVIYTVHDNKLVLAKLNGSTMKKTDIGFEANSMCVNRKGDVYVSDDKHICKLDSNSYQKEVVLAEKANGTCDIGDIAIDKDDQLYYIDKTNDAIMRLNLNSKKINVIIGNLQNPLSITCDKITNQILVITDRGTSIEIWQL</sequence>
<dbReference type="GO" id="GO:0008270">
    <property type="term" value="F:zinc ion binding"/>
    <property type="evidence" value="ECO:0007669"/>
    <property type="project" value="UniProtKB-KW"/>
</dbReference>
<evidence type="ECO:0000313" key="4">
    <source>
        <dbReference type="EMBL" id="VDH98900.1"/>
    </source>
</evidence>
<accession>A0A8B6C390</accession>
<dbReference type="PANTHER" id="PTHR25462">
    <property type="entry name" value="BONUS, ISOFORM C-RELATED"/>
    <property type="match status" value="1"/>
</dbReference>
<dbReference type="PANTHER" id="PTHR25462:SF296">
    <property type="entry name" value="MEIOTIC P26, ISOFORM F"/>
    <property type="match status" value="1"/>
</dbReference>
<dbReference type="AlphaFoldDB" id="A0A8B6C390"/>
<keyword evidence="1" id="KW-0479">Metal-binding</keyword>
<organism evidence="4 5">
    <name type="scientific">Mytilus galloprovincialis</name>
    <name type="common">Mediterranean mussel</name>
    <dbReference type="NCBI Taxonomy" id="29158"/>
    <lineage>
        <taxon>Eukaryota</taxon>
        <taxon>Metazoa</taxon>
        <taxon>Spiralia</taxon>
        <taxon>Lophotrochozoa</taxon>
        <taxon>Mollusca</taxon>
        <taxon>Bivalvia</taxon>
        <taxon>Autobranchia</taxon>
        <taxon>Pteriomorphia</taxon>
        <taxon>Mytilida</taxon>
        <taxon>Mytiloidea</taxon>
        <taxon>Mytilidae</taxon>
        <taxon>Mytilinae</taxon>
        <taxon>Mytilus</taxon>
    </lineage>
</organism>
<keyword evidence="1" id="KW-0862">Zinc</keyword>
<keyword evidence="1" id="KW-0863">Zinc-finger</keyword>
<name>A0A8B6C390_MYTGA</name>
<dbReference type="InterPro" id="IPR011042">
    <property type="entry name" value="6-blade_b-propeller_TolB-like"/>
</dbReference>
<keyword evidence="2" id="KW-0175">Coiled coil</keyword>
<evidence type="ECO:0000256" key="1">
    <source>
        <dbReference type="PROSITE-ProRule" id="PRU00024"/>
    </source>
</evidence>
<comment type="caution">
    <text evidence="4">The sequence shown here is derived from an EMBL/GenBank/DDBJ whole genome shotgun (WGS) entry which is preliminary data.</text>
</comment>
<dbReference type="EMBL" id="UYJE01001064">
    <property type="protein sequence ID" value="VDH98900.1"/>
    <property type="molecule type" value="Genomic_DNA"/>
</dbReference>
<evidence type="ECO:0000259" key="3">
    <source>
        <dbReference type="PROSITE" id="PS50119"/>
    </source>
</evidence>
<gene>
    <name evidence="4" type="ORF">MGAL_10B066528</name>
</gene>
<keyword evidence="5" id="KW-1185">Reference proteome</keyword>
<feature type="domain" description="B box-type" evidence="3">
    <location>
        <begin position="6"/>
        <end position="52"/>
    </location>
</feature>
<dbReference type="Gene3D" id="2.120.10.30">
    <property type="entry name" value="TolB, C-terminal domain"/>
    <property type="match status" value="1"/>
</dbReference>
<feature type="coiled-coil region" evidence="2">
    <location>
        <begin position="121"/>
        <end position="173"/>
    </location>
</feature>